<comment type="caution">
    <text evidence="2">The sequence shown here is derived from an EMBL/GenBank/DDBJ whole genome shotgun (WGS) entry which is preliminary data.</text>
</comment>
<protein>
    <submittedName>
        <fullName evidence="2">Glutaredoxin family protein</fullName>
    </submittedName>
</protein>
<dbReference type="Gene3D" id="3.40.30.10">
    <property type="entry name" value="Glutaredoxin"/>
    <property type="match status" value="1"/>
</dbReference>
<evidence type="ECO:0000313" key="2">
    <source>
        <dbReference type="EMBL" id="MCE4554267.1"/>
    </source>
</evidence>
<accession>A0ABS8XNC7</accession>
<feature type="domain" description="Glutaredoxin" evidence="1">
    <location>
        <begin position="53"/>
        <end position="105"/>
    </location>
</feature>
<name>A0ABS8XNC7_9BURK</name>
<evidence type="ECO:0000259" key="1">
    <source>
        <dbReference type="Pfam" id="PF00462"/>
    </source>
</evidence>
<dbReference type="CDD" id="cd02976">
    <property type="entry name" value="NrdH"/>
    <property type="match status" value="1"/>
</dbReference>
<dbReference type="PROSITE" id="PS51354">
    <property type="entry name" value="GLUTAREDOXIN_2"/>
    <property type="match status" value="1"/>
</dbReference>
<reference evidence="2 3" key="1">
    <citation type="submission" date="2021-12" db="EMBL/GenBank/DDBJ databases">
        <title>Genome seq of P8.</title>
        <authorList>
            <person name="Seo T."/>
        </authorList>
    </citation>
    <scope>NUCLEOTIDE SEQUENCE [LARGE SCALE GENOMIC DNA]</scope>
    <source>
        <strain evidence="2 3">P8</strain>
    </source>
</reference>
<dbReference type="InterPro" id="IPR002109">
    <property type="entry name" value="Glutaredoxin"/>
</dbReference>
<gene>
    <name evidence="2" type="ORF">LXT13_07375</name>
</gene>
<dbReference type="RefSeq" id="WP_233371173.1">
    <property type="nucleotide sequence ID" value="NZ_JAJTWU010000002.1"/>
</dbReference>
<dbReference type="Pfam" id="PF00462">
    <property type="entry name" value="Glutaredoxin"/>
    <property type="match status" value="1"/>
</dbReference>
<dbReference type="Proteomes" id="UP001200741">
    <property type="component" value="Unassembled WGS sequence"/>
</dbReference>
<evidence type="ECO:0000313" key="3">
    <source>
        <dbReference type="Proteomes" id="UP001200741"/>
    </source>
</evidence>
<dbReference type="InterPro" id="IPR036249">
    <property type="entry name" value="Thioredoxin-like_sf"/>
</dbReference>
<dbReference type="SUPFAM" id="SSF52833">
    <property type="entry name" value="Thioredoxin-like"/>
    <property type="match status" value="1"/>
</dbReference>
<keyword evidence="3" id="KW-1185">Reference proteome</keyword>
<dbReference type="EMBL" id="JAJTWU010000002">
    <property type="protein sequence ID" value="MCE4554267.1"/>
    <property type="molecule type" value="Genomic_DNA"/>
</dbReference>
<proteinExistence type="predicted"/>
<organism evidence="2 3">
    <name type="scientific">Pelomonas cellulosilytica</name>
    <dbReference type="NCBI Taxonomy" id="2906762"/>
    <lineage>
        <taxon>Bacteria</taxon>
        <taxon>Pseudomonadati</taxon>
        <taxon>Pseudomonadota</taxon>
        <taxon>Betaproteobacteria</taxon>
        <taxon>Burkholderiales</taxon>
        <taxon>Sphaerotilaceae</taxon>
        <taxon>Roseateles</taxon>
    </lineage>
</organism>
<sequence length="130" mass="14197">MITTVMAILLGLWWGHQARLDMRKGGEIGQTSVSDLDDTGIRQLASTVRAEQIVMYSTSECGNCAQAKAWLASYGFAFTECNMSVDSRCVGEFQALRASGTPYLVVRGPRGEHHMKDGFDSDEFLAALQG</sequence>